<gene>
    <name evidence="1" type="ORF">ISG29_15805</name>
</gene>
<comment type="caution">
    <text evidence="1">The sequence shown here is derived from an EMBL/GenBank/DDBJ whole genome shotgun (WGS) entry which is preliminary data.</text>
</comment>
<accession>A0A930V4R5</accession>
<dbReference type="AlphaFoldDB" id="A0A930V4R5"/>
<sequence length="304" mass="32522">MTSPSGEQFEIAAAGYRAVVTESGGALRLLEHEGRALLDGFGEHEMAPGGRGQLLVPWPNRTRDGRYSFDGRDLQLALTEPSRHNASHGLVRWVAFTLEEHTSHSVTLTYRVMAQTGYPWSLDVAVSYDLSADGLTVTQSASNLADSPAPYAAGAHPYLLAGEGPVDGWELTLPASTRVLADGERLLPTGYEPVDDTAFDFRVARPVRDTVLNDGFTDLLPDERGVTTTVLRDPAAGTGVALWADDAYTCLQLYTADDVPASARRSMAIEPMTAPADALNSGVGLVVLEPGESHTATWGIRSVD</sequence>
<dbReference type="EMBL" id="JADIVZ010000009">
    <property type="protein sequence ID" value="MBF4163159.1"/>
    <property type="molecule type" value="Genomic_DNA"/>
</dbReference>
<protein>
    <submittedName>
        <fullName evidence="1">Aldose 1-epimerase family protein</fullName>
    </submittedName>
</protein>
<proteinExistence type="predicted"/>
<evidence type="ECO:0000313" key="1">
    <source>
        <dbReference type="EMBL" id="MBF4163159.1"/>
    </source>
</evidence>
<dbReference type="CDD" id="cd09022">
    <property type="entry name" value="Aldose_epim_Ec_YihR"/>
    <property type="match status" value="1"/>
</dbReference>
<dbReference type="RefSeq" id="WP_194504410.1">
    <property type="nucleotide sequence ID" value="NZ_JADIVZ010000009.1"/>
</dbReference>
<dbReference type="InterPro" id="IPR008183">
    <property type="entry name" value="Aldose_1/G6P_1-epimerase"/>
</dbReference>
<keyword evidence="2" id="KW-1185">Reference proteome</keyword>
<dbReference type="GO" id="GO:0006006">
    <property type="term" value="P:glucose metabolic process"/>
    <property type="evidence" value="ECO:0007669"/>
    <property type="project" value="TreeGrafter"/>
</dbReference>
<dbReference type="InterPro" id="IPR037480">
    <property type="entry name" value="YihR-like"/>
</dbReference>
<dbReference type="Proteomes" id="UP000656804">
    <property type="component" value="Unassembled WGS sequence"/>
</dbReference>
<dbReference type="SUPFAM" id="SSF74650">
    <property type="entry name" value="Galactose mutarotase-like"/>
    <property type="match status" value="1"/>
</dbReference>
<dbReference type="InterPro" id="IPR014718">
    <property type="entry name" value="GH-type_carb-bd"/>
</dbReference>
<evidence type="ECO:0000313" key="2">
    <source>
        <dbReference type="Proteomes" id="UP000656804"/>
    </source>
</evidence>
<name>A0A930V4R5_9ACTN</name>
<dbReference type="Gene3D" id="2.70.98.10">
    <property type="match status" value="1"/>
</dbReference>
<dbReference type="PANTHER" id="PTHR10091:SF0">
    <property type="entry name" value="GALACTOSE MUTAROTASE"/>
    <property type="match status" value="1"/>
</dbReference>
<dbReference type="InterPro" id="IPR011013">
    <property type="entry name" value="Gal_mutarotase_sf_dom"/>
</dbReference>
<reference evidence="1" key="1">
    <citation type="submission" date="2020-11" db="EMBL/GenBank/DDBJ databases">
        <title>Nocardioides sp. CBS4Y-1, whole genome shotgun sequence.</title>
        <authorList>
            <person name="Tuo L."/>
        </authorList>
    </citation>
    <scope>NUCLEOTIDE SEQUENCE</scope>
    <source>
        <strain evidence="1">CBS4Y-1</strain>
    </source>
</reference>
<dbReference type="GO" id="GO:0033499">
    <property type="term" value="P:galactose catabolic process via UDP-galactose, Leloir pathway"/>
    <property type="evidence" value="ECO:0007669"/>
    <property type="project" value="TreeGrafter"/>
</dbReference>
<organism evidence="1 2">
    <name type="scientific">Nocardioides acrostichi</name>
    <dbReference type="NCBI Taxonomy" id="2784339"/>
    <lineage>
        <taxon>Bacteria</taxon>
        <taxon>Bacillati</taxon>
        <taxon>Actinomycetota</taxon>
        <taxon>Actinomycetes</taxon>
        <taxon>Propionibacteriales</taxon>
        <taxon>Nocardioidaceae</taxon>
        <taxon>Nocardioides</taxon>
    </lineage>
</organism>
<dbReference type="GO" id="GO:0030246">
    <property type="term" value="F:carbohydrate binding"/>
    <property type="evidence" value="ECO:0007669"/>
    <property type="project" value="InterPro"/>
</dbReference>
<dbReference type="Pfam" id="PF01263">
    <property type="entry name" value="Aldose_epim"/>
    <property type="match status" value="1"/>
</dbReference>
<dbReference type="PANTHER" id="PTHR10091">
    <property type="entry name" value="ALDOSE-1-EPIMERASE"/>
    <property type="match status" value="1"/>
</dbReference>
<dbReference type="GO" id="GO:0004034">
    <property type="term" value="F:aldose 1-epimerase activity"/>
    <property type="evidence" value="ECO:0007669"/>
    <property type="project" value="TreeGrafter"/>
</dbReference>